<evidence type="ECO:0000256" key="1">
    <source>
        <dbReference type="SAM" id="Phobius"/>
    </source>
</evidence>
<dbReference type="OrthoDB" id="5340195at2759"/>
<evidence type="ECO:0000313" key="3">
    <source>
        <dbReference type="Proteomes" id="UP000240883"/>
    </source>
</evidence>
<gene>
    <name evidence="2" type="ORF">BS50DRAFT_676739</name>
</gene>
<dbReference type="EMBL" id="KZ678135">
    <property type="protein sequence ID" value="PSN67106.1"/>
    <property type="molecule type" value="Genomic_DNA"/>
</dbReference>
<keyword evidence="1" id="KW-0812">Transmembrane</keyword>
<reference evidence="2 3" key="1">
    <citation type="journal article" date="2018" name="Front. Microbiol.">
        <title>Genome-Wide Analysis of Corynespora cassiicola Leaf Fall Disease Putative Effectors.</title>
        <authorList>
            <person name="Lopez D."/>
            <person name="Ribeiro S."/>
            <person name="Label P."/>
            <person name="Fumanal B."/>
            <person name="Venisse J.S."/>
            <person name="Kohler A."/>
            <person name="de Oliveira R.R."/>
            <person name="Labutti K."/>
            <person name="Lipzen A."/>
            <person name="Lail K."/>
            <person name="Bauer D."/>
            <person name="Ohm R.A."/>
            <person name="Barry K.W."/>
            <person name="Spatafora J."/>
            <person name="Grigoriev I.V."/>
            <person name="Martin F.M."/>
            <person name="Pujade-Renaud V."/>
        </authorList>
    </citation>
    <scope>NUCLEOTIDE SEQUENCE [LARGE SCALE GENOMIC DNA]</scope>
    <source>
        <strain evidence="2 3">Philippines</strain>
    </source>
</reference>
<sequence length="610" mass="68301">MRKLFFPFSYVVRLSMKDHGDDKGRQDGLPEKVKVKEIGWHQPAIMTFFLGLGVMTAVAHHLYFFSLHHRKVYTGMWQQWPIRFGSGLSFLTISLFNMAIGSAYSQYMWKKIRNKHFSLSDVDGLFSLTTNATGLFQGGIIRGAHTVAIIAFIGWLLPIATVIPPATLTVSNMIVPFVTQLSVPTLQTNVNYWTQNMQEKHHHDQDGSNWTPLWEPTSYVRQAIAQAAMENIIRGFLPMSLNMSYTIMFPGPSLQCGTASVTQKLLFDNYMRNQSYVTSLTNRDKQMSSPLESSTKTMKLLVYKFLRPDNAPENSLSPVMDNSVALTATNEPGMQFWIRTPEQYIVCLQGFSHFSVLFKWINGMPNHEVTRINFTSNTSDEIGWKHRVSSAVFESLSEVVNDSLAILEDQHMKLETKGNFMLTGLRGCDEIVNNYWIKIGKLPRVPEAVHGNDEFGMTASFPPEPFSCRNKTLAAAFEDLSNNITVNLVGLDLTSQNNTLAEVLFEPSEILYVYEPRNLIITYVCTGLVSLIAVMFGIAALHENGVAHSLKFSAIMDATRSPELATITGDCGLGMPIDKTAGQTKLRFGLLEGVKEGDSHKVGFVLAEEE</sequence>
<keyword evidence="1" id="KW-1133">Transmembrane helix</keyword>
<keyword evidence="3" id="KW-1185">Reference proteome</keyword>
<dbReference type="PANTHER" id="PTHR35041:SF6">
    <property type="entry name" value="FORMYLMETHIONINE DEFORMYLASE-LIKE PROTEIN-RELATED"/>
    <property type="match status" value="1"/>
</dbReference>
<evidence type="ECO:0000313" key="2">
    <source>
        <dbReference type="EMBL" id="PSN67106.1"/>
    </source>
</evidence>
<keyword evidence="1" id="KW-0472">Membrane</keyword>
<feature type="transmembrane region" description="Helical" evidence="1">
    <location>
        <begin position="44"/>
        <end position="64"/>
    </location>
</feature>
<dbReference type="Proteomes" id="UP000240883">
    <property type="component" value="Unassembled WGS sequence"/>
</dbReference>
<feature type="transmembrane region" description="Helical" evidence="1">
    <location>
        <begin position="144"/>
        <end position="163"/>
    </location>
</feature>
<name>A0A2T2NPC6_CORCC</name>
<proteinExistence type="predicted"/>
<protein>
    <submittedName>
        <fullName evidence="2">Uncharacterized protein</fullName>
    </submittedName>
</protein>
<dbReference type="PANTHER" id="PTHR35041">
    <property type="entry name" value="MEDIATOR OF RNA POLYMERASE II TRANSCRIPTION SUBUNIT 1"/>
    <property type="match status" value="1"/>
</dbReference>
<accession>A0A2T2NPC6</accession>
<organism evidence="2 3">
    <name type="scientific">Corynespora cassiicola Philippines</name>
    <dbReference type="NCBI Taxonomy" id="1448308"/>
    <lineage>
        <taxon>Eukaryota</taxon>
        <taxon>Fungi</taxon>
        <taxon>Dikarya</taxon>
        <taxon>Ascomycota</taxon>
        <taxon>Pezizomycotina</taxon>
        <taxon>Dothideomycetes</taxon>
        <taxon>Pleosporomycetidae</taxon>
        <taxon>Pleosporales</taxon>
        <taxon>Corynesporascaceae</taxon>
        <taxon>Corynespora</taxon>
    </lineage>
</organism>
<dbReference type="AlphaFoldDB" id="A0A2T2NPC6"/>
<feature type="transmembrane region" description="Helical" evidence="1">
    <location>
        <begin position="84"/>
        <end position="105"/>
    </location>
</feature>
<dbReference type="STRING" id="1448308.A0A2T2NPC6"/>
<feature type="transmembrane region" description="Helical" evidence="1">
    <location>
        <begin position="520"/>
        <end position="541"/>
    </location>
</feature>